<reference evidence="3 4" key="1">
    <citation type="submission" date="2025-04" db="UniProtKB">
        <authorList>
            <consortium name="RefSeq"/>
        </authorList>
    </citation>
    <scope>IDENTIFICATION</scope>
    <source>
        <tissue evidence="3 4">Muscle</tissue>
    </source>
</reference>
<evidence type="ECO:0000256" key="1">
    <source>
        <dbReference type="SAM" id="Coils"/>
    </source>
</evidence>
<name>A0A7R5KVH8_9PASS</name>
<keyword evidence="1" id="KW-0175">Coiled coil</keyword>
<gene>
    <name evidence="3 4" type="primary">LOC113996659</name>
</gene>
<dbReference type="AlphaFoldDB" id="A0A7R5KVH8"/>
<accession>A0A7R5KVH8</accession>
<feature type="coiled-coil region" evidence="1">
    <location>
        <begin position="168"/>
        <end position="218"/>
    </location>
</feature>
<proteinExistence type="predicted"/>
<keyword evidence="2" id="KW-1185">Reference proteome</keyword>
<dbReference type="Proteomes" id="UP000504627">
    <property type="component" value="Unplaced"/>
</dbReference>
<evidence type="ECO:0000313" key="2">
    <source>
        <dbReference type="Proteomes" id="UP000504627"/>
    </source>
</evidence>
<evidence type="ECO:0000313" key="4">
    <source>
        <dbReference type="RefSeq" id="XP_039245141.1"/>
    </source>
</evidence>
<dbReference type="RefSeq" id="XP_039245140.1">
    <property type="nucleotide sequence ID" value="XM_039389206.1"/>
</dbReference>
<sequence>MPGEPRQGSSWQRVSLVAAASVTKYSGAAQELDGRMNPEKKTWDRRGMEFLGGAAATVGLKLVEKFVDEAFERTKKGWEPEASKPQESLMKEDFQKFTQEMKAMREDLQKGQEYTNWLFQLLRENLNKEQGKTEEENPPEAQGSVMEETLVQLCKEMKAMREDFQEGLASTKQDIQLLREDLNKELDRKMKKMAKAQKSKMDKEFQQFRQRIQTLEQELYGRQGSKQHILQLLGAKMEMEHGVPIESASEDEGTDTDA</sequence>
<protein>
    <submittedName>
        <fullName evidence="3 4">Uncharacterized protein LOC113996659</fullName>
    </submittedName>
</protein>
<dbReference type="RefSeq" id="XP_039245141.1">
    <property type="nucleotide sequence ID" value="XM_039389207.1"/>
</dbReference>
<organism evidence="2 4">
    <name type="scientific">Pipra filicauda</name>
    <name type="common">Wire-tailed manakin</name>
    <dbReference type="NCBI Taxonomy" id="649802"/>
    <lineage>
        <taxon>Eukaryota</taxon>
        <taxon>Metazoa</taxon>
        <taxon>Chordata</taxon>
        <taxon>Craniata</taxon>
        <taxon>Vertebrata</taxon>
        <taxon>Euteleostomi</taxon>
        <taxon>Archelosauria</taxon>
        <taxon>Archosauria</taxon>
        <taxon>Dinosauria</taxon>
        <taxon>Saurischia</taxon>
        <taxon>Theropoda</taxon>
        <taxon>Coelurosauria</taxon>
        <taxon>Aves</taxon>
        <taxon>Neognathae</taxon>
        <taxon>Neoaves</taxon>
        <taxon>Telluraves</taxon>
        <taxon>Australaves</taxon>
        <taxon>Passeriformes</taxon>
        <taxon>Pipridae</taxon>
        <taxon>Pipra</taxon>
    </lineage>
</organism>
<dbReference type="GeneID" id="113996659"/>
<evidence type="ECO:0000313" key="3">
    <source>
        <dbReference type="RefSeq" id="XP_039245140.1"/>
    </source>
</evidence>